<protein>
    <recommendedName>
        <fullName evidence="1">SnoaL-like domain-containing protein</fullName>
    </recommendedName>
</protein>
<accession>A0A0S3F2A9</accession>
<reference evidence="2 3" key="1">
    <citation type="submission" date="2015-11" db="EMBL/GenBank/DDBJ databases">
        <title>A Two-component Flavoprotein Monooxygenase System MeaXY Responsible for para-Hydroxylation of 2-Methyl-6-ethylaniline and 2,6-Diethylaniline in Sphingobium baderi DE-13.</title>
        <authorList>
            <person name="Cheng M."/>
            <person name="Meng Q."/>
            <person name="Yang Y."/>
            <person name="Chu C."/>
            <person name="Yan X."/>
            <person name="He J."/>
            <person name="Li S."/>
        </authorList>
    </citation>
    <scope>NUCLEOTIDE SEQUENCE [LARGE SCALE GENOMIC DNA]</scope>
    <source>
        <strain evidence="2 3">DE-13</strain>
    </source>
</reference>
<dbReference type="InterPro" id="IPR037401">
    <property type="entry name" value="SnoaL-like"/>
</dbReference>
<evidence type="ECO:0000313" key="2">
    <source>
        <dbReference type="EMBL" id="ALR21861.1"/>
    </source>
</evidence>
<sequence>MGLSVEDRLDIYDLFARYCQYVDAGRAAEWVALFTDDGCFDIVGQMTLRGAEQLAGMPAMLAENSGGKWRHQITDIMIDAGTSEDVAIIGASGLVTDWNNGGRALMFSNYDATLRKTGGRWKIEKLTATMMGG</sequence>
<dbReference type="Proteomes" id="UP000056968">
    <property type="component" value="Chromosome"/>
</dbReference>
<dbReference type="SUPFAM" id="SSF54427">
    <property type="entry name" value="NTF2-like"/>
    <property type="match status" value="1"/>
</dbReference>
<dbReference type="STRING" id="1332080.ATN00_17745"/>
<evidence type="ECO:0000313" key="3">
    <source>
        <dbReference type="Proteomes" id="UP000056968"/>
    </source>
</evidence>
<dbReference type="OrthoDB" id="2860904at2"/>
<dbReference type="InterPro" id="IPR032710">
    <property type="entry name" value="NTF2-like_dom_sf"/>
</dbReference>
<dbReference type="KEGG" id="sbd:ATN00_17745"/>
<dbReference type="Pfam" id="PF13577">
    <property type="entry name" value="SnoaL_4"/>
    <property type="match status" value="1"/>
</dbReference>
<dbReference type="Gene3D" id="3.10.450.50">
    <property type="match status" value="1"/>
</dbReference>
<dbReference type="RefSeq" id="WP_062067148.1">
    <property type="nucleotide sequence ID" value="NZ_CP013264.1"/>
</dbReference>
<proteinExistence type="predicted"/>
<evidence type="ECO:0000259" key="1">
    <source>
        <dbReference type="Pfam" id="PF13577"/>
    </source>
</evidence>
<feature type="domain" description="SnoaL-like" evidence="1">
    <location>
        <begin position="5"/>
        <end position="126"/>
    </location>
</feature>
<gene>
    <name evidence="2" type="ORF">ATN00_17745</name>
</gene>
<dbReference type="EMBL" id="CP013264">
    <property type="protein sequence ID" value="ALR21861.1"/>
    <property type="molecule type" value="Genomic_DNA"/>
</dbReference>
<name>A0A0S3F2A9_9SPHN</name>
<organism evidence="2 3">
    <name type="scientific">Sphingobium baderi</name>
    <dbReference type="NCBI Taxonomy" id="1332080"/>
    <lineage>
        <taxon>Bacteria</taxon>
        <taxon>Pseudomonadati</taxon>
        <taxon>Pseudomonadota</taxon>
        <taxon>Alphaproteobacteria</taxon>
        <taxon>Sphingomonadales</taxon>
        <taxon>Sphingomonadaceae</taxon>
        <taxon>Sphingobium</taxon>
    </lineage>
</organism>
<dbReference type="AlphaFoldDB" id="A0A0S3F2A9"/>
<keyword evidence="3" id="KW-1185">Reference proteome</keyword>